<feature type="chain" id="PRO_5045034030" description="Excinuclease ABC subunit A" evidence="2">
    <location>
        <begin position="25"/>
        <end position="143"/>
    </location>
</feature>
<accession>A0ABX7JFL9</accession>
<dbReference type="EMBL" id="CP070368">
    <property type="protein sequence ID" value="QRZ13749.1"/>
    <property type="molecule type" value="Genomic_DNA"/>
</dbReference>
<feature type="region of interest" description="Disordered" evidence="1">
    <location>
        <begin position="21"/>
        <end position="75"/>
    </location>
</feature>
<reference evidence="3 5" key="1">
    <citation type="submission" date="2021-02" db="EMBL/GenBank/DDBJ databases">
        <title>Paracoccus methylovroum sp.nov., a new methanol and methylamine utilizing methylotrophic denitrifer.</title>
        <authorList>
            <person name="Timsy T."/>
            <person name="Behrendt U."/>
            <person name="Ulrich A."/>
            <person name="Spanner T."/>
            <person name="Foesel B.U."/>
            <person name="Horn M.A."/>
            <person name="Kolb S."/>
        </authorList>
    </citation>
    <scope>NUCLEOTIDE SEQUENCE [LARGE SCALE GENOMIC DNA]</scope>
    <source>
        <strain evidence="3 5">H4-D09</strain>
    </source>
</reference>
<keyword evidence="2" id="KW-0732">Signal</keyword>
<sequence>MKLAPTLAAIAVIAGTLGAAPAFSDPGRGNGKGHQARHDEHRGDHRKPRPQARYIADCPPGLAKKNPPCVPPGQARKHVARYGNRVGDILRTKDYIVVRDPRRYDLEARHGWNYYRDDDRIYRVDSETRKVLAVLNLIDAFAN</sequence>
<dbReference type="RefSeq" id="WP_205293709.1">
    <property type="nucleotide sequence ID" value="NZ_CP070368.1"/>
</dbReference>
<keyword evidence="5" id="KW-1185">Reference proteome</keyword>
<evidence type="ECO:0000313" key="5">
    <source>
        <dbReference type="Proteomes" id="UP000663629"/>
    </source>
</evidence>
<evidence type="ECO:0000256" key="2">
    <source>
        <dbReference type="SAM" id="SignalP"/>
    </source>
</evidence>
<evidence type="ECO:0000256" key="1">
    <source>
        <dbReference type="SAM" id="MobiDB-lite"/>
    </source>
</evidence>
<name>A0ABX7JFL9_9RHOB</name>
<organism evidence="3 5">
    <name type="scientific">Paracoccus methylovorus</name>
    <dbReference type="NCBI Taxonomy" id="2812658"/>
    <lineage>
        <taxon>Bacteria</taxon>
        <taxon>Pseudomonadati</taxon>
        <taxon>Pseudomonadota</taxon>
        <taxon>Alphaproteobacteria</taxon>
        <taxon>Rhodobacterales</taxon>
        <taxon>Paracoccaceae</taxon>
        <taxon>Paracoccus</taxon>
    </lineage>
</organism>
<gene>
    <name evidence="4" type="ORF">JWJ88_03535</name>
    <name evidence="3" type="ORF">JWJ88_08665</name>
</gene>
<evidence type="ECO:0008006" key="6">
    <source>
        <dbReference type="Google" id="ProtNLM"/>
    </source>
</evidence>
<dbReference type="Gene3D" id="3.10.450.160">
    <property type="entry name" value="inner membrane protein cigr"/>
    <property type="match status" value="1"/>
</dbReference>
<protein>
    <recommendedName>
        <fullName evidence="6">Excinuclease ABC subunit A</fullName>
    </recommendedName>
</protein>
<evidence type="ECO:0000313" key="3">
    <source>
        <dbReference type="EMBL" id="QRZ12681.1"/>
    </source>
</evidence>
<dbReference type="Proteomes" id="UP000663629">
    <property type="component" value="Chromosome 1"/>
</dbReference>
<evidence type="ECO:0000313" key="4">
    <source>
        <dbReference type="EMBL" id="QRZ13749.1"/>
    </source>
</evidence>
<feature type="signal peptide" evidence="2">
    <location>
        <begin position="1"/>
        <end position="24"/>
    </location>
</feature>
<dbReference type="EMBL" id="CP070368">
    <property type="protein sequence ID" value="QRZ12681.1"/>
    <property type="molecule type" value="Genomic_DNA"/>
</dbReference>
<proteinExistence type="predicted"/>